<dbReference type="InterPro" id="IPR003594">
    <property type="entry name" value="HATPase_dom"/>
</dbReference>
<keyword evidence="5" id="KW-0418">Kinase</keyword>
<feature type="domain" description="Histidine kinase" evidence="6">
    <location>
        <begin position="190"/>
        <end position="401"/>
    </location>
</feature>
<dbReference type="KEGG" id="chk:D4L85_00830"/>
<dbReference type="AlphaFoldDB" id="A0A385SH28"/>
<dbReference type="SUPFAM" id="SSF47384">
    <property type="entry name" value="Homodimeric domain of signal transducing histidine kinase"/>
    <property type="match status" value="1"/>
</dbReference>
<dbReference type="RefSeq" id="WP_119752538.1">
    <property type="nucleotide sequence ID" value="NZ_CP032382.1"/>
</dbReference>
<dbReference type="GO" id="GO:0030295">
    <property type="term" value="F:protein kinase activator activity"/>
    <property type="evidence" value="ECO:0007669"/>
    <property type="project" value="TreeGrafter"/>
</dbReference>
<reference evidence="8" key="1">
    <citation type="submission" date="2018-09" db="EMBL/GenBank/DDBJ databases">
        <title>Chryseolinea sp. KIS68-18 isolated from soil.</title>
        <authorList>
            <person name="Weon H.-Y."/>
            <person name="Kwon S.-W."/>
            <person name="Lee S.A."/>
        </authorList>
    </citation>
    <scope>NUCLEOTIDE SEQUENCE [LARGE SCALE GENOMIC DNA]</scope>
    <source>
        <strain evidence="8">KIS68-18</strain>
    </source>
</reference>
<gene>
    <name evidence="7" type="ORF">D4L85_00830</name>
</gene>
<protein>
    <recommendedName>
        <fullName evidence="2">histidine kinase</fullName>
        <ecNumber evidence="2">2.7.13.3</ecNumber>
    </recommendedName>
</protein>
<dbReference type="InterPro" id="IPR003661">
    <property type="entry name" value="HisK_dim/P_dom"/>
</dbReference>
<evidence type="ECO:0000256" key="3">
    <source>
        <dbReference type="ARBA" id="ARBA00022553"/>
    </source>
</evidence>
<dbReference type="PRINTS" id="PR00344">
    <property type="entry name" value="BCTRLSENSOR"/>
</dbReference>
<evidence type="ECO:0000259" key="6">
    <source>
        <dbReference type="PROSITE" id="PS50109"/>
    </source>
</evidence>
<evidence type="ECO:0000256" key="1">
    <source>
        <dbReference type="ARBA" id="ARBA00000085"/>
    </source>
</evidence>
<keyword evidence="8" id="KW-1185">Reference proteome</keyword>
<proteinExistence type="predicted"/>
<dbReference type="InterPro" id="IPR029016">
    <property type="entry name" value="GAF-like_dom_sf"/>
</dbReference>
<dbReference type="SMART" id="SM00388">
    <property type="entry name" value="HisKA"/>
    <property type="match status" value="1"/>
</dbReference>
<keyword evidence="3" id="KW-0597">Phosphoprotein</keyword>
<evidence type="ECO:0000256" key="2">
    <source>
        <dbReference type="ARBA" id="ARBA00012438"/>
    </source>
</evidence>
<organism evidence="7 8">
    <name type="scientific">Chryseolinea soli</name>
    <dbReference type="NCBI Taxonomy" id="2321403"/>
    <lineage>
        <taxon>Bacteria</taxon>
        <taxon>Pseudomonadati</taxon>
        <taxon>Bacteroidota</taxon>
        <taxon>Cytophagia</taxon>
        <taxon>Cytophagales</taxon>
        <taxon>Fulvivirgaceae</taxon>
        <taxon>Chryseolinea</taxon>
    </lineage>
</organism>
<dbReference type="InterPro" id="IPR036890">
    <property type="entry name" value="HATPase_C_sf"/>
</dbReference>
<dbReference type="SMART" id="SM00065">
    <property type="entry name" value="GAF"/>
    <property type="match status" value="1"/>
</dbReference>
<dbReference type="PANTHER" id="PTHR42878">
    <property type="entry name" value="TWO-COMPONENT HISTIDINE KINASE"/>
    <property type="match status" value="1"/>
</dbReference>
<dbReference type="InterPro" id="IPR036097">
    <property type="entry name" value="HisK_dim/P_sf"/>
</dbReference>
<dbReference type="SMART" id="SM00387">
    <property type="entry name" value="HATPase_c"/>
    <property type="match status" value="1"/>
</dbReference>
<dbReference type="InterPro" id="IPR004358">
    <property type="entry name" value="Sig_transdc_His_kin-like_C"/>
</dbReference>
<dbReference type="OrthoDB" id="9766459at2"/>
<dbReference type="InterPro" id="IPR005467">
    <property type="entry name" value="His_kinase_dom"/>
</dbReference>
<dbReference type="PROSITE" id="PS50109">
    <property type="entry name" value="HIS_KIN"/>
    <property type="match status" value="1"/>
</dbReference>
<dbReference type="Pfam" id="PF13185">
    <property type="entry name" value="GAF_2"/>
    <property type="match status" value="1"/>
</dbReference>
<dbReference type="Gene3D" id="1.10.287.130">
    <property type="match status" value="1"/>
</dbReference>
<dbReference type="Gene3D" id="3.30.565.10">
    <property type="entry name" value="Histidine kinase-like ATPase, C-terminal domain"/>
    <property type="match status" value="1"/>
</dbReference>
<name>A0A385SH28_9BACT</name>
<dbReference type="GO" id="GO:0000155">
    <property type="term" value="F:phosphorelay sensor kinase activity"/>
    <property type="evidence" value="ECO:0007669"/>
    <property type="project" value="InterPro"/>
</dbReference>
<evidence type="ECO:0000256" key="5">
    <source>
        <dbReference type="ARBA" id="ARBA00022777"/>
    </source>
</evidence>
<dbReference type="SUPFAM" id="SSF55874">
    <property type="entry name" value="ATPase domain of HSP90 chaperone/DNA topoisomerase II/histidine kinase"/>
    <property type="match status" value="1"/>
</dbReference>
<evidence type="ECO:0000313" key="7">
    <source>
        <dbReference type="EMBL" id="AYB29215.1"/>
    </source>
</evidence>
<dbReference type="Pfam" id="PF02518">
    <property type="entry name" value="HATPase_c"/>
    <property type="match status" value="1"/>
</dbReference>
<comment type="catalytic activity">
    <reaction evidence="1">
        <text>ATP + protein L-histidine = ADP + protein N-phospho-L-histidine.</text>
        <dbReference type="EC" id="2.7.13.3"/>
    </reaction>
</comment>
<dbReference type="InterPro" id="IPR003018">
    <property type="entry name" value="GAF"/>
</dbReference>
<dbReference type="FunFam" id="3.30.565.10:FF:000006">
    <property type="entry name" value="Sensor histidine kinase WalK"/>
    <property type="match status" value="1"/>
</dbReference>
<keyword evidence="4" id="KW-0808">Transferase</keyword>
<dbReference type="Gene3D" id="3.30.450.40">
    <property type="match status" value="1"/>
</dbReference>
<dbReference type="PANTHER" id="PTHR42878:SF15">
    <property type="entry name" value="BACTERIOPHYTOCHROME"/>
    <property type="match status" value="1"/>
</dbReference>
<dbReference type="Proteomes" id="UP000266183">
    <property type="component" value="Chromosome"/>
</dbReference>
<dbReference type="EMBL" id="CP032382">
    <property type="protein sequence ID" value="AYB29215.1"/>
    <property type="molecule type" value="Genomic_DNA"/>
</dbReference>
<dbReference type="FunFam" id="1.10.287.130:FF:000070">
    <property type="entry name" value="Histidine kinase sensor protein"/>
    <property type="match status" value="1"/>
</dbReference>
<evidence type="ECO:0000256" key="4">
    <source>
        <dbReference type="ARBA" id="ARBA00022679"/>
    </source>
</evidence>
<accession>A0A385SH28</accession>
<dbReference type="GO" id="GO:0007234">
    <property type="term" value="P:osmosensory signaling via phosphorelay pathway"/>
    <property type="evidence" value="ECO:0007669"/>
    <property type="project" value="TreeGrafter"/>
</dbReference>
<dbReference type="CDD" id="cd00082">
    <property type="entry name" value="HisKA"/>
    <property type="match status" value="1"/>
</dbReference>
<evidence type="ECO:0000313" key="8">
    <source>
        <dbReference type="Proteomes" id="UP000266183"/>
    </source>
</evidence>
<dbReference type="Pfam" id="PF00512">
    <property type="entry name" value="HisKA"/>
    <property type="match status" value="1"/>
</dbReference>
<dbReference type="GO" id="GO:0000156">
    <property type="term" value="F:phosphorelay response regulator activity"/>
    <property type="evidence" value="ECO:0007669"/>
    <property type="project" value="TreeGrafter"/>
</dbReference>
<sequence>MIQTSDSSTLKLLVITVQELSLARNLETVMKIVRTAARQLTGADGATFILREGDLCFYADEDAISPLWKGSRFPMSRCISGWAMLNKTAAVIEDIYKDDRIPHDAYRPTFVKSLAMVPIRTIAPIGAIGNYWATPHRPTAEEVSLLQSLADITAVTIENVNVYAELEQRVADRTAQLEAANKELEAFSYSVSHDLRAPLRSILGYSDILREDNFDQLNESGKQILNTVQQNARKMNTLIEDLLQFSKLGKKPLEKSQVNNQKLVRHIIEEMDPALTAKASISVSEMYPIEADISLLKQVWINLIGNAIKYSSKKEHPVIEIGSYKSGNEITFVVKDNGAGFDTRYADKLFGAFQRLHKYAEFPGTGVGLALVQRIINRHGGRVWAEGKVNEGAAFYFTLPA</sequence>
<dbReference type="EC" id="2.7.13.3" evidence="2"/>
<dbReference type="InterPro" id="IPR050351">
    <property type="entry name" value="BphY/WalK/GraS-like"/>
</dbReference>
<dbReference type="SUPFAM" id="SSF55781">
    <property type="entry name" value="GAF domain-like"/>
    <property type="match status" value="1"/>
</dbReference>